<evidence type="ECO:0000256" key="4">
    <source>
        <dbReference type="ARBA" id="ARBA00044511"/>
    </source>
</evidence>
<evidence type="ECO:0000256" key="1">
    <source>
        <dbReference type="ARBA" id="ARBA00006192"/>
    </source>
</evidence>
<dbReference type="InterPro" id="IPR011990">
    <property type="entry name" value="TPR-like_helical_dom_sf"/>
</dbReference>
<evidence type="ECO:0000256" key="3">
    <source>
        <dbReference type="ARBA" id="ARBA00044493"/>
    </source>
</evidence>
<dbReference type="PANTHER" id="PTHR47936:SF1">
    <property type="entry name" value="PENTATRICOPEPTIDE REPEAT-CONTAINING PROTEIN GUN1, CHLOROPLASTIC"/>
    <property type="match status" value="1"/>
</dbReference>
<feature type="region of interest" description="Disordered" evidence="5">
    <location>
        <begin position="798"/>
        <end position="840"/>
    </location>
</feature>
<feature type="compositionally biased region" description="Polar residues" evidence="5">
    <location>
        <begin position="811"/>
        <end position="826"/>
    </location>
</feature>
<dbReference type="PANTHER" id="PTHR47936">
    <property type="entry name" value="PPR_LONG DOMAIN-CONTAINING PROTEIN"/>
    <property type="match status" value="1"/>
</dbReference>
<dbReference type="Proteomes" id="UP000593566">
    <property type="component" value="Unassembled WGS sequence"/>
</dbReference>
<name>A0A8H6FI25_9LECA</name>
<accession>A0A8H6FI25</accession>
<sequence length="840" mass="95423">MCVPKSEKGSSQDKHLALDWPKLCRGALIDFIIPLEQVQLYIGAASSGWTAMQTVWSRVAQAQCVCNCPSCLLTTSGIARRATTATARRTIRVGDVFTFSVSSLAAGLAFADSRKKDDRRKQWDRVIGEARATVEATEIQQQSRLAALSDDARVEALDKTGAAEYRSTTERALKEVEAWDVQESEDRDRRVPTLDDRFDTWLDVFDWAREQQKLREASGFQDWKGPPLSLLQTLSRVQLDELLSNERLLRRFYGGPDCSSLVDEQPRYPFSMKKIRTLEWSVAKMVLKLLMYCSKNSLEPREGSGRPTNSLLRELAKDEEILQSKLDHASERLRTLHAERRSRPYYEEFESPQLPNYDDTTIEEYEQTTDMNTSLQNLLELMKQETDLGSLMSKICYNLLTARTPPNTQTYNMLLVRFCVLEREDLVQAVLASMRASHIRPNEITHATLLRHFTATGNGVGFLEYWRRMEGYRGGLALANPELNIHPGVKERYLVFGRQHHKAAEKGRMNGQVYESLIVGALQFLGRQTAMHYYRNMISEGWSPGLAISLAILQDCCHRSDWTVGTVVLEQLEETAEMISTVTYEWMLRLCQCCGQQQYFDQILRNGVHCGALPASMLDLPDHAKAEDVAFLIERAKDIQPRKAIGTLEKARISHHLGDKSPFLLENVLHACEDEDTLRRTINRTHNRWEARLALQKRLDVISSEVDHTVLQANHVLYALKHLSSVKFWLSEGVKRLEKEFEQNASSVVYASYSDVVRDTKIQRTQARRTEGGDGESGNLVDLVITAGFPENEAECVSHLPPGDQRRDLAQWSQPSSPQMTNSPNGSFWKEPEEKMAATA</sequence>
<gene>
    <name evidence="6" type="ORF">HO133_007032</name>
</gene>
<reference evidence="6 7" key="1">
    <citation type="journal article" date="2020" name="Genomics">
        <title>Complete, high-quality genomes from long-read metagenomic sequencing of two wolf lichen thalli reveals enigmatic genome architecture.</title>
        <authorList>
            <person name="McKenzie S.K."/>
            <person name="Walston R.F."/>
            <person name="Allen J.L."/>
        </authorList>
    </citation>
    <scope>NUCLEOTIDE SEQUENCE [LARGE SCALE GENOMIC DNA]</scope>
    <source>
        <strain evidence="6">WasteWater1</strain>
    </source>
</reference>
<comment type="subunit">
    <text evidence="4">Binds to mitochondrial small subunit 15S rRNA.</text>
</comment>
<keyword evidence="7" id="KW-1185">Reference proteome</keyword>
<evidence type="ECO:0000256" key="5">
    <source>
        <dbReference type="SAM" id="MobiDB-lite"/>
    </source>
</evidence>
<dbReference type="GeneID" id="59335432"/>
<evidence type="ECO:0000256" key="2">
    <source>
        <dbReference type="ARBA" id="ARBA00022737"/>
    </source>
</evidence>
<comment type="similarity">
    <text evidence="1">Belongs to the CCM1 family.</text>
</comment>
<comment type="function">
    <text evidence="3">Regulates mitochondrial small subunit maturation by controlling 15S rRNA 5'-end processing. Localizes to the 5' precursor of the 15S rRNA in a position that is subsequently occupied by mS47 in the mature yeast mtSSU. Uses structure and sequence-specific RNA recognition, binding to a single-stranded region of the precursor and specifically recognizing bases -6 to -1. The exchange of Ccm1 for mS47 is coupled to the irreversible removal of precursor rRNA that is accompanied by conformational changes of the mitoribosomal proteins uS5m and mS26. These conformational changes signal completion of 5'-end rRNA processing through protection of the mature 5'-end of the 15S rRNA and stabilization of mS47. The removal of the 5' precursor together with the dissociation of Ccm1 may be catalyzed by the 5'-3' exoribonuclease Pet127. Involved in the specific removal of group I introns in mitochondrial encoded transcripts.</text>
</comment>
<comment type="caution">
    <text evidence="6">The sequence shown here is derived from an EMBL/GenBank/DDBJ whole genome shotgun (WGS) entry which is preliminary data.</text>
</comment>
<dbReference type="Gene3D" id="1.25.40.10">
    <property type="entry name" value="Tetratricopeptide repeat domain"/>
    <property type="match status" value="1"/>
</dbReference>
<dbReference type="AlphaFoldDB" id="A0A8H6FI25"/>
<evidence type="ECO:0000313" key="6">
    <source>
        <dbReference type="EMBL" id="KAF6228920.1"/>
    </source>
</evidence>
<organism evidence="6 7">
    <name type="scientific">Letharia lupina</name>
    <dbReference type="NCBI Taxonomy" id="560253"/>
    <lineage>
        <taxon>Eukaryota</taxon>
        <taxon>Fungi</taxon>
        <taxon>Dikarya</taxon>
        <taxon>Ascomycota</taxon>
        <taxon>Pezizomycotina</taxon>
        <taxon>Lecanoromycetes</taxon>
        <taxon>OSLEUM clade</taxon>
        <taxon>Lecanoromycetidae</taxon>
        <taxon>Lecanorales</taxon>
        <taxon>Lecanorineae</taxon>
        <taxon>Parmeliaceae</taxon>
        <taxon>Letharia</taxon>
    </lineage>
</organism>
<dbReference type="RefSeq" id="XP_037156562.1">
    <property type="nucleotide sequence ID" value="XM_037297927.1"/>
</dbReference>
<protein>
    <submittedName>
        <fullName evidence="6">Uncharacterized protein</fullName>
    </submittedName>
</protein>
<evidence type="ECO:0000313" key="7">
    <source>
        <dbReference type="Proteomes" id="UP000593566"/>
    </source>
</evidence>
<keyword evidence="2" id="KW-0677">Repeat</keyword>
<feature type="compositionally biased region" description="Basic and acidic residues" evidence="5">
    <location>
        <begin position="830"/>
        <end position="840"/>
    </location>
</feature>
<proteinExistence type="inferred from homology"/>
<dbReference type="EMBL" id="JACCJB010000003">
    <property type="protein sequence ID" value="KAF6228920.1"/>
    <property type="molecule type" value="Genomic_DNA"/>
</dbReference>